<dbReference type="InterPro" id="IPR052193">
    <property type="entry name" value="Peptidase_C59"/>
</dbReference>
<dbReference type="OrthoDB" id="63199at2759"/>
<comment type="caution">
    <text evidence="5">The sequence shown here is derived from an EMBL/GenBank/DDBJ whole genome shotgun (WGS) entry which is preliminary data.</text>
</comment>
<organism evidence="5 6">
    <name type="scientific">Plectosphaerella plurivora</name>
    <dbReference type="NCBI Taxonomy" id="936078"/>
    <lineage>
        <taxon>Eukaryota</taxon>
        <taxon>Fungi</taxon>
        <taxon>Dikarya</taxon>
        <taxon>Ascomycota</taxon>
        <taxon>Pezizomycotina</taxon>
        <taxon>Sordariomycetes</taxon>
        <taxon>Hypocreomycetidae</taxon>
        <taxon>Glomerellales</taxon>
        <taxon>Plectosphaerellaceae</taxon>
        <taxon>Plectosphaerella</taxon>
    </lineage>
</organism>
<dbReference type="Proteomes" id="UP000770015">
    <property type="component" value="Unassembled WGS sequence"/>
</dbReference>
<feature type="domain" description="Choloylglycine hydrolase/NAAA C-terminal" evidence="4">
    <location>
        <begin position="30"/>
        <end position="318"/>
    </location>
</feature>
<dbReference type="InterPro" id="IPR029132">
    <property type="entry name" value="CBAH/NAAA_C"/>
</dbReference>
<dbReference type="Gene3D" id="3.60.60.10">
    <property type="entry name" value="Penicillin V Acylase, Chain A"/>
    <property type="match status" value="1"/>
</dbReference>
<dbReference type="PANTHER" id="PTHR35527">
    <property type="entry name" value="CHOLOYLGLYCINE HYDROLASE"/>
    <property type="match status" value="1"/>
</dbReference>
<dbReference type="EMBL" id="JAGSXJ010000019">
    <property type="protein sequence ID" value="KAH6681028.1"/>
    <property type="molecule type" value="Genomic_DNA"/>
</dbReference>
<evidence type="ECO:0000313" key="5">
    <source>
        <dbReference type="EMBL" id="KAH6681028.1"/>
    </source>
</evidence>
<evidence type="ECO:0000256" key="3">
    <source>
        <dbReference type="SAM" id="SignalP"/>
    </source>
</evidence>
<feature type="chain" id="PRO_5040306012" evidence="3">
    <location>
        <begin position="17"/>
        <end position="354"/>
    </location>
</feature>
<accession>A0A9P9AA03</accession>
<keyword evidence="3" id="KW-0732">Signal</keyword>
<evidence type="ECO:0000259" key="4">
    <source>
        <dbReference type="Pfam" id="PF02275"/>
    </source>
</evidence>
<dbReference type="SUPFAM" id="SSF56235">
    <property type="entry name" value="N-terminal nucleophile aminohydrolases (Ntn hydrolases)"/>
    <property type="match status" value="1"/>
</dbReference>
<sequence>MLPLTLLLAAATSVSACSRVAYNADAKPGGRITMGRTLDFVTPTNSTIYAFPAGLKRNGGIEDNPLQWTSKYGSATAIMFNLVFTEGLNTEGLTGSALYLGGSDYGTRDSSIPGLSVGNWLQYFLDMYATVNETVTAVCPQGGQPAKFQVVPKEVLPGIKSHVHLAFTDKSGDNVIMEYVGGKLTCWHSVEYNIMTNEPTFDQQLAIREYWAPVANYSLPGSPRPADRFVRLSNYAQKIPTAKDLTTAVSYTAGLVRAVSNPMFPVSLEAVSTEDTWPTYWRTYIDLVDGMFFYESTTSPLLVWFSIKDFDLSTSGKIAGLYMTGEPWRELSGDVTTKFKSVSSDTCKQLFTEC</sequence>
<dbReference type="Pfam" id="PF02275">
    <property type="entry name" value="CBAH"/>
    <property type="match status" value="1"/>
</dbReference>
<evidence type="ECO:0000256" key="1">
    <source>
        <dbReference type="ARBA" id="ARBA00006625"/>
    </source>
</evidence>
<protein>
    <submittedName>
        <fullName evidence="5">Nucleophile aminohydrolase</fullName>
    </submittedName>
</protein>
<dbReference type="PANTHER" id="PTHR35527:SF2">
    <property type="entry name" value="HYDROLASE"/>
    <property type="match status" value="1"/>
</dbReference>
<keyword evidence="6" id="KW-1185">Reference proteome</keyword>
<proteinExistence type="inferred from homology"/>
<gene>
    <name evidence="5" type="ORF">F5X68DRAFT_234147</name>
</gene>
<comment type="similarity">
    <text evidence="1">Belongs to the peptidase C59 family.</text>
</comment>
<name>A0A9P9AA03_9PEZI</name>
<evidence type="ECO:0000256" key="2">
    <source>
        <dbReference type="ARBA" id="ARBA00022801"/>
    </source>
</evidence>
<dbReference type="InterPro" id="IPR029055">
    <property type="entry name" value="Ntn_hydrolases_N"/>
</dbReference>
<dbReference type="AlphaFoldDB" id="A0A9P9AA03"/>
<evidence type="ECO:0000313" key="6">
    <source>
        <dbReference type="Proteomes" id="UP000770015"/>
    </source>
</evidence>
<dbReference type="GO" id="GO:0016787">
    <property type="term" value="F:hydrolase activity"/>
    <property type="evidence" value="ECO:0007669"/>
    <property type="project" value="UniProtKB-KW"/>
</dbReference>
<reference evidence="5" key="1">
    <citation type="journal article" date="2021" name="Nat. Commun.">
        <title>Genetic determinants of endophytism in the Arabidopsis root mycobiome.</title>
        <authorList>
            <person name="Mesny F."/>
            <person name="Miyauchi S."/>
            <person name="Thiergart T."/>
            <person name="Pickel B."/>
            <person name="Atanasova L."/>
            <person name="Karlsson M."/>
            <person name="Huettel B."/>
            <person name="Barry K.W."/>
            <person name="Haridas S."/>
            <person name="Chen C."/>
            <person name="Bauer D."/>
            <person name="Andreopoulos W."/>
            <person name="Pangilinan J."/>
            <person name="LaButti K."/>
            <person name="Riley R."/>
            <person name="Lipzen A."/>
            <person name="Clum A."/>
            <person name="Drula E."/>
            <person name="Henrissat B."/>
            <person name="Kohler A."/>
            <person name="Grigoriev I.V."/>
            <person name="Martin F.M."/>
            <person name="Hacquard S."/>
        </authorList>
    </citation>
    <scope>NUCLEOTIDE SEQUENCE</scope>
    <source>
        <strain evidence="5">MPI-SDFR-AT-0117</strain>
    </source>
</reference>
<keyword evidence="2" id="KW-0378">Hydrolase</keyword>
<feature type="signal peptide" evidence="3">
    <location>
        <begin position="1"/>
        <end position="16"/>
    </location>
</feature>